<evidence type="ECO:0000313" key="2">
    <source>
        <dbReference type="Proteomes" id="UP000287651"/>
    </source>
</evidence>
<protein>
    <submittedName>
        <fullName evidence="1">Uncharacterized protein</fullName>
    </submittedName>
</protein>
<dbReference type="AlphaFoldDB" id="A0A426ZHP9"/>
<evidence type="ECO:0000313" key="1">
    <source>
        <dbReference type="EMBL" id="RRT63424.1"/>
    </source>
</evidence>
<sequence length="99" mass="10007">MASWVPLSPPCSRQSLCLHYAIATAPTLAAVAPCGRQPPCQGATTLAVGAATPCEHAGGSCPLQPGRGRHNHLLLVVALTTLVVAGRPCKVASHGLPPV</sequence>
<name>A0A426ZHP9_ENSVE</name>
<accession>A0A426ZHP9</accession>
<gene>
    <name evidence="1" type="ORF">B296_00010732</name>
</gene>
<proteinExistence type="predicted"/>
<dbReference type="EMBL" id="AMZH03006603">
    <property type="protein sequence ID" value="RRT63424.1"/>
    <property type="molecule type" value="Genomic_DNA"/>
</dbReference>
<dbReference type="Proteomes" id="UP000287651">
    <property type="component" value="Unassembled WGS sequence"/>
</dbReference>
<organism evidence="1 2">
    <name type="scientific">Ensete ventricosum</name>
    <name type="common">Abyssinian banana</name>
    <name type="synonym">Musa ensete</name>
    <dbReference type="NCBI Taxonomy" id="4639"/>
    <lineage>
        <taxon>Eukaryota</taxon>
        <taxon>Viridiplantae</taxon>
        <taxon>Streptophyta</taxon>
        <taxon>Embryophyta</taxon>
        <taxon>Tracheophyta</taxon>
        <taxon>Spermatophyta</taxon>
        <taxon>Magnoliopsida</taxon>
        <taxon>Liliopsida</taxon>
        <taxon>Zingiberales</taxon>
        <taxon>Musaceae</taxon>
        <taxon>Ensete</taxon>
    </lineage>
</organism>
<reference evidence="1 2" key="1">
    <citation type="journal article" date="2014" name="Agronomy (Basel)">
        <title>A Draft Genome Sequence for Ensete ventricosum, the Drought-Tolerant Tree Against Hunger.</title>
        <authorList>
            <person name="Harrison J."/>
            <person name="Moore K.A."/>
            <person name="Paszkiewicz K."/>
            <person name="Jones T."/>
            <person name="Grant M."/>
            <person name="Ambacheew D."/>
            <person name="Muzemil S."/>
            <person name="Studholme D.J."/>
        </authorList>
    </citation>
    <scope>NUCLEOTIDE SEQUENCE [LARGE SCALE GENOMIC DNA]</scope>
</reference>
<comment type="caution">
    <text evidence="1">The sequence shown here is derived from an EMBL/GenBank/DDBJ whole genome shotgun (WGS) entry which is preliminary data.</text>
</comment>